<comment type="function">
    <text evidence="3">Required for maturation of urease via the functional incorporation of the urease nickel metallocenter.</text>
</comment>
<evidence type="ECO:0000313" key="6">
    <source>
        <dbReference type="Proteomes" id="UP001196661"/>
    </source>
</evidence>
<dbReference type="HAMAP" id="MF_01384">
    <property type="entry name" value="UreD"/>
    <property type="match status" value="1"/>
</dbReference>
<comment type="caution">
    <text evidence="5">The sequence shown here is derived from an EMBL/GenBank/DDBJ whole genome shotgun (WGS) entry which is preliminary data.</text>
</comment>
<dbReference type="EMBL" id="JADOER010000006">
    <property type="protein sequence ID" value="MBT9312240.1"/>
    <property type="molecule type" value="Genomic_DNA"/>
</dbReference>
<keyword evidence="2 3" id="KW-0143">Chaperone</keyword>
<dbReference type="InterPro" id="IPR002669">
    <property type="entry name" value="UreD"/>
</dbReference>
<comment type="subcellular location">
    <subcellularLocation>
        <location evidence="3">Cytoplasm</location>
    </subcellularLocation>
</comment>
<evidence type="ECO:0000256" key="2">
    <source>
        <dbReference type="ARBA" id="ARBA00023186"/>
    </source>
</evidence>
<keyword evidence="6" id="KW-1185">Reference proteome</keyword>
<feature type="region of interest" description="Disordered" evidence="4">
    <location>
        <begin position="1"/>
        <end position="28"/>
    </location>
</feature>
<dbReference type="PANTHER" id="PTHR33643:SF1">
    <property type="entry name" value="UREASE ACCESSORY PROTEIN D"/>
    <property type="match status" value="1"/>
</dbReference>
<name>A0ABS5Y344_9CYAN</name>
<protein>
    <recommendedName>
        <fullName evidence="3">Urease accessory protein UreD</fullName>
    </recommendedName>
</protein>
<sequence length="319" mass="35091">MTSTLLATPTNQQSGQGIENSTTNPPGTRANTLDFYARVGCASASADLTVRSGQTFVAQQYTAYPFRLSRTFRLDPGDNRRAYLYLMNSAPGIFGGDRLTLGLTAEANTRLYLTDQAATKVHKMPVTDATVARAQLAWQITVGAGASLEFVPEPLMLYADAQLYQSTTITLHPSSRLFLSEIIVPGRLARAEYYQFREYQNRLQVLAPDGTLLFGDAMRLTGQSNAFKDSFFFAKYPLISNIFIVLPNIDLDTISHELATNPQLNSPHLLTGASPLPNCNGLLIKVMGERVDHIQTYISQVLACVRTISNEPDLPHIPK</sequence>
<keyword evidence="3" id="KW-0996">Nickel insertion</keyword>
<accession>A0ABS5Y344</accession>
<dbReference type="Proteomes" id="UP001196661">
    <property type="component" value="Unassembled WGS sequence"/>
</dbReference>
<comment type="subunit">
    <text evidence="3">UreD, UreF and UreG form a complex that acts as a GTP-hydrolysis-dependent molecular chaperone, activating the urease apoprotein by helping to assemble the nickel containing metallocenter of UreC. The UreE protein probably delivers the nickel.</text>
</comment>
<dbReference type="RefSeq" id="WP_215618138.1">
    <property type="nucleotide sequence ID" value="NZ_JADOER010000006.1"/>
</dbReference>
<reference evidence="5 6" key="1">
    <citation type="journal article" date="2021" name="Mar. Drugs">
        <title>Genome Reduction and Secondary Metabolism of the Marine Sponge-Associated Cyanobacterium Leptothoe.</title>
        <authorList>
            <person name="Konstantinou D."/>
            <person name="Popin R.V."/>
            <person name="Fewer D.P."/>
            <person name="Sivonen K."/>
            <person name="Gkelis S."/>
        </authorList>
    </citation>
    <scope>NUCLEOTIDE SEQUENCE [LARGE SCALE GENOMIC DNA]</scope>
    <source>
        <strain evidence="5 6">TAU-MAC 1615</strain>
    </source>
</reference>
<gene>
    <name evidence="3" type="primary">ureD</name>
    <name evidence="5" type="ORF">IXB28_08490</name>
</gene>
<proteinExistence type="inferred from homology"/>
<keyword evidence="3" id="KW-0963">Cytoplasm</keyword>
<organism evidence="5 6">
    <name type="scientific">Leptothoe kymatousa TAU-MAC 1615</name>
    <dbReference type="NCBI Taxonomy" id="2364775"/>
    <lineage>
        <taxon>Bacteria</taxon>
        <taxon>Bacillati</taxon>
        <taxon>Cyanobacteriota</taxon>
        <taxon>Cyanophyceae</taxon>
        <taxon>Nodosilineales</taxon>
        <taxon>Cymatolegaceae</taxon>
        <taxon>Leptothoe</taxon>
        <taxon>Leptothoe kymatousa</taxon>
    </lineage>
</organism>
<evidence type="ECO:0000256" key="3">
    <source>
        <dbReference type="HAMAP-Rule" id="MF_01384"/>
    </source>
</evidence>
<dbReference type="PANTHER" id="PTHR33643">
    <property type="entry name" value="UREASE ACCESSORY PROTEIN D"/>
    <property type="match status" value="1"/>
</dbReference>
<dbReference type="Pfam" id="PF01774">
    <property type="entry name" value="UreD"/>
    <property type="match status" value="1"/>
</dbReference>
<evidence type="ECO:0000313" key="5">
    <source>
        <dbReference type="EMBL" id="MBT9312240.1"/>
    </source>
</evidence>
<comment type="similarity">
    <text evidence="1 3">Belongs to the UreD family.</text>
</comment>
<evidence type="ECO:0000256" key="1">
    <source>
        <dbReference type="ARBA" id="ARBA00007177"/>
    </source>
</evidence>
<evidence type="ECO:0000256" key="4">
    <source>
        <dbReference type="SAM" id="MobiDB-lite"/>
    </source>
</evidence>